<name>A0ABT6TMT4_9BACL</name>
<evidence type="ECO:0000256" key="3">
    <source>
        <dbReference type="ARBA" id="ARBA00023015"/>
    </source>
</evidence>
<proteinExistence type="inferred from homology"/>
<dbReference type="SUPFAM" id="SSF54427">
    <property type="entry name" value="NTF2-like"/>
    <property type="match status" value="1"/>
</dbReference>
<dbReference type="InterPro" id="IPR014305">
    <property type="entry name" value="RNA_pol_sigma-G_actinobac"/>
</dbReference>
<dbReference type="SUPFAM" id="SSF88659">
    <property type="entry name" value="Sigma3 and sigma4 domains of RNA polymerase sigma factors"/>
    <property type="match status" value="1"/>
</dbReference>
<dbReference type="InterPro" id="IPR002075">
    <property type="entry name" value="NTF2_dom"/>
</dbReference>
<dbReference type="PANTHER" id="PTHR43133:SF65">
    <property type="entry name" value="ECF RNA POLYMERASE SIGMA FACTOR SIGG"/>
    <property type="match status" value="1"/>
</dbReference>
<accession>A0ABT6TMT4</accession>
<dbReference type="NCBIfam" id="TIGR02960">
    <property type="entry name" value="SigX5"/>
    <property type="match status" value="1"/>
</dbReference>
<comment type="caution">
    <text evidence="9">The sequence shown here is derived from an EMBL/GenBank/DDBJ whole genome shotgun (WGS) entry which is preliminary data.</text>
</comment>
<dbReference type="InterPro" id="IPR014284">
    <property type="entry name" value="RNA_pol_sigma-70_dom"/>
</dbReference>
<evidence type="ECO:0000256" key="4">
    <source>
        <dbReference type="ARBA" id="ARBA00023082"/>
    </source>
</evidence>
<keyword evidence="4" id="KW-0731">Sigma factor</keyword>
<evidence type="ECO:0000256" key="2">
    <source>
        <dbReference type="ARBA" id="ARBA00011344"/>
    </source>
</evidence>
<comment type="similarity">
    <text evidence="1">Belongs to the sigma-70 factor family. ECF subfamily.</text>
</comment>
<evidence type="ECO:0000256" key="5">
    <source>
        <dbReference type="ARBA" id="ARBA00023163"/>
    </source>
</evidence>
<dbReference type="NCBIfam" id="TIGR02937">
    <property type="entry name" value="sigma70-ECF"/>
    <property type="match status" value="1"/>
</dbReference>
<dbReference type="PANTHER" id="PTHR43133">
    <property type="entry name" value="RNA POLYMERASE ECF-TYPE SIGMA FACTO"/>
    <property type="match status" value="1"/>
</dbReference>
<gene>
    <name evidence="9" type="ORF">KB449_23145</name>
</gene>
<sequence length="335" mass="38129">MNYTESSPSGRSLREAAMNETAFDEPLFASLKPGLTSFCYRMLGSMDDADDAVQETSIRVWQSGSTFRQESSFKTWVYRIASNLCLDKLRQSKRRALPVDLFDPAVAIVEPRDTQPDASWIWPSPDFGGNPEDRLVRRDTLQLCFIALLQALPPRQRAVLILKDVFEWSSKQIAETLAMSPAAVNSALQRARETMDRAQLRSDELSSMDVQPEQELLSRYVEAFEQFDINALVALFHEEGCMSMPPFEMWIRGKDDLSAFYSLTRWHCEGSRFVPVTVNGGYPALAQYMPGKEDASLVPWGIHVIETKEDQILHVQNFINAELFSRFGLPERLDR</sequence>
<organism evidence="9 10">
    <name type="scientific">Cohnella hashimotonis</name>
    <dbReference type="NCBI Taxonomy" id="2826895"/>
    <lineage>
        <taxon>Bacteria</taxon>
        <taxon>Bacillati</taxon>
        <taxon>Bacillota</taxon>
        <taxon>Bacilli</taxon>
        <taxon>Bacillales</taxon>
        <taxon>Paenibacillaceae</taxon>
        <taxon>Cohnella</taxon>
    </lineage>
</organism>
<feature type="domain" description="RNA polymerase sigma-70 region 2" evidence="7">
    <location>
        <begin position="27"/>
        <end position="95"/>
    </location>
</feature>
<dbReference type="InterPro" id="IPR036388">
    <property type="entry name" value="WH-like_DNA-bd_sf"/>
</dbReference>
<keyword evidence="10" id="KW-1185">Reference proteome</keyword>
<dbReference type="Gene3D" id="1.10.10.10">
    <property type="entry name" value="Winged helix-like DNA-binding domain superfamily/Winged helix DNA-binding domain"/>
    <property type="match status" value="1"/>
</dbReference>
<evidence type="ECO:0000313" key="9">
    <source>
        <dbReference type="EMBL" id="MDI4647866.1"/>
    </source>
</evidence>
<dbReference type="Pfam" id="PF08281">
    <property type="entry name" value="Sigma70_r4_2"/>
    <property type="match status" value="1"/>
</dbReference>
<dbReference type="Pfam" id="PF04542">
    <property type="entry name" value="Sigma70_r2"/>
    <property type="match status" value="1"/>
</dbReference>
<dbReference type="SUPFAM" id="SSF88946">
    <property type="entry name" value="Sigma2 domain of RNA polymerase sigma factors"/>
    <property type="match status" value="1"/>
</dbReference>
<comment type="subunit">
    <text evidence="2">Interacts transiently with the RNA polymerase catalytic core formed by RpoA, RpoB, RpoC and RpoZ (2 alpha, 1 beta, 1 beta' and 1 omega subunit) to form the RNA polymerase holoenzyme that can initiate transcription.</text>
</comment>
<dbReference type="InterPro" id="IPR013324">
    <property type="entry name" value="RNA_pol_sigma_r3/r4-like"/>
</dbReference>
<dbReference type="NCBIfam" id="NF006089">
    <property type="entry name" value="PRK08241.1"/>
    <property type="match status" value="1"/>
</dbReference>
<dbReference type="Pfam" id="PF02136">
    <property type="entry name" value="NTF2"/>
    <property type="match status" value="1"/>
</dbReference>
<dbReference type="InterPro" id="IPR032710">
    <property type="entry name" value="NTF2-like_dom_sf"/>
</dbReference>
<dbReference type="CDD" id="cd06171">
    <property type="entry name" value="Sigma70_r4"/>
    <property type="match status" value="1"/>
</dbReference>
<evidence type="ECO:0000313" key="10">
    <source>
        <dbReference type="Proteomes" id="UP001161691"/>
    </source>
</evidence>
<dbReference type="Gene3D" id="3.10.450.50">
    <property type="match status" value="1"/>
</dbReference>
<dbReference type="InterPro" id="IPR013249">
    <property type="entry name" value="RNA_pol_sigma70_r4_t2"/>
</dbReference>
<reference evidence="9" key="1">
    <citation type="submission" date="2023-04" db="EMBL/GenBank/DDBJ databases">
        <title>Comparative genomic analysis of Cohnella hashimotonis sp. nov., isolated from the International Space Station.</title>
        <authorList>
            <person name="Venkateswaran K."/>
            <person name="Simpson A."/>
        </authorList>
    </citation>
    <scope>NUCLEOTIDE SEQUENCE</scope>
    <source>
        <strain evidence="9">F6_2S_P_1</strain>
    </source>
</reference>
<dbReference type="InterPro" id="IPR007627">
    <property type="entry name" value="RNA_pol_sigma70_r2"/>
</dbReference>
<dbReference type="InterPro" id="IPR039425">
    <property type="entry name" value="RNA_pol_sigma-70-like"/>
</dbReference>
<evidence type="ECO:0000259" key="8">
    <source>
        <dbReference type="Pfam" id="PF08281"/>
    </source>
</evidence>
<dbReference type="EMBL" id="JAGRPV010000001">
    <property type="protein sequence ID" value="MDI4647866.1"/>
    <property type="molecule type" value="Genomic_DNA"/>
</dbReference>
<evidence type="ECO:0000259" key="6">
    <source>
        <dbReference type="Pfam" id="PF02136"/>
    </source>
</evidence>
<dbReference type="InterPro" id="IPR013325">
    <property type="entry name" value="RNA_pol_sigma_r2"/>
</dbReference>
<feature type="domain" description="Nuclear transport factor 2" evidence="6">
    <location>
        <begin position="214"/>
        <end position="262"/>
    </location>
</feature>
<keyword evidence="5" id="KW-0804">Transcription</keyword>
<evidence type="ECO:0000256" key="1">
    <source>
        <dbReference type="ARBA" id="ARBA00010641"/>
    </source>
</evidence>
<evidence type="ECO:0000259" key="7">
    <source>
        <dbReference type="Pfam" id="PF04542"/>
    </source>
</evidence>
<keyword evidence="3" id="KW-0805">Transcription regulation</keyword>
<feature type="domain" description="RNA polymerase sigma factor 70 region 4 type 2" evidence="8">
    <location>
        <begin position="143"/>
        <end position="195"/>
    </location>
</feature>
<protein>
    <submittedName>
        <fullName evidence="9">Sigma-70 family RNA polymerase sigma factor</fullName>
    </submittedName>
</protein>
<dbReference type="Proteomes" id="UP001161691">
    <property type="component" value="Unassembled WGS sequence"/>
</dbReference>
<dbReference type="Gene3D" id="1.10.1740.10">
    <property type="match status" value="1"/>
</dbReference>